<dbReference type="EMBL" id="CP080764">
    <property type="protein sequence ID" value="QYY43511.1"/>
    <property type="molecule type" value="Genomic_DNA"/>
</dbReference>
<evidence type="ECO:0000313" key="3">
    <source>
        <dbReference type="Proteomes" id="UP000198956"/>
    </source>
</evidence>
<organism evidence="2 3">
    <name type="scientific">Aneurinibacillus thermoaerophilus</name>
    <dbReference type="NCBI Taxonomy" id="143495"/>
    <lineage>
        <taxon>Bacteria</taxon>
        <taxon>Bacillati</taxon>
        <taxon>Bacillota</taxon>
        <taxon>Bacilli</taxon>
        <taxon>Bacillales</taxon>
        <taxon>Paenibacillaceae</taxon>
        <taxon>Aneurinibacillus group</taxon>
        <taxon>Aneurinibacillus</taxon>
    </lineage>
</organism>
<protein>
    <submittedName>
        <fullName evidence="2">Uncharacterized protein</fullName>
    </submittedName>
</protein>
<name>A0A1G7WWX2_ANETH</name>
<evidence type="ECO:0000313" key="2">
    <source>
        <dbReference type="EMBL" id="SDG76399.1"/>
    </source>
</evidence>
<evidence type="ECO:0000313" key="1">
    <source>
        <dbReference type="EMBL" id="QYY43511.1"/>
    </source>
</evidence>
<reference evidence="2 3" key="1">
    <citation type="submission" date="2016-10" db="EMBL/GenBank/DDBJ databases">
        <authorList>
            <person name="de Groot N.N."/>
        </authorList>
    </citation>
    <scope>NUCLEOTIDE SEQUENCE [LARGE SCALE GENOMIC DNA]</scope>
    <source>
        <strain evidence="2 3">L 420-91</strain>
    </source>
</reference>
<gene>
    <name evidence="1" type="ORF">K3F53_04505</name>
    <name evidence="2" type="ORF">SAMN04489735_1002187</name>
</gene>
<dbReference type="Proteomes" id="UP000198956">
    <property type="component" value="Unassembled WGS sequence"/>
</dbReference>
<reference evidence="1 4" key="2">
    <citation type="submission" date="2021-08" db="EMBL/GenBank/DDBJ databases">
        <title>Complete genome sequence of the strain Aneurinibacillus thermoaerophilus CCM 8960.</title>
        <authorList>
            <person name="Musilova J."/>
            <person name="Kourilova X."/>
            <person name="Pernicova I."/>
            <person name="Bezdicek M."/>
            <person name="Lengerova M."/>
            <person name="Obruca S."/>
            <person name="Sedlar K."/>
        </authorList>
    </citation>
    <scope>NUCLEOTIDE SEQUENCE [LARGE SCALE GENOMIC DNA]</scope>
    <source>
        <strain evidence="1 4">CCM 8960</strain>
    </source>
</reference>
<dbReference type="GeneID" id="97140620"/>
<sequence>MKLVQIRTTKGYDKILPQHGMVIKETENDVYLLFPDGRCKVSREEFNKFCSDI</sequence>
<dbReference type="RefSeq" id="WP_156424084.1">
    <property type="nucleotide sequence ID" value="NZ_CP080764.1"/>
</dbReference>
<evidence type="ECO:0000313" key="4">
    <source>
        <dbReference type="Proteomes" id="UP000826616"/>
    </source>
</evidence>
<dbReference type="AlphaFoldDB" id="A0A1G7WWX2"/>
<keyword evidence="4" id="KW-1185">Reference proteome</keyword>
<accession>A0A1G7WWX2</accession>
<dbReference type="Proteomes" id="UP000826616">
    <property type="component" value="Chromosome"/>
</dbReference>
<proteinExistence type="predicted"/>
<dbReference type="EMBL" id="FNDE01000002">
    <property type="protein sequence ID" value="SDG76399.1"/>
    <property type="molecule type" value="Genomic_DNA"/>
</dbReference>